<feature type="compositionally biased region" description="Pro residues" evidence="1">
    <location>
        <begin position="50"/>
        <end position="62"/>
    </location>
</feature>
<organism evidence="2 3">
    <name type="scientific">Nocardia higoensis</name>
    <dbReference type="NCBI Taxonomy" id="228599"/>
    <lineage>
        <taxon>Bacteria</taxon>
        <taxon>Bacillati</taxon>
        <taxon>Actinomycetota</taxon>
        <taxon>Actinomycetes</taxon>
        <taxon>Mycobacteriales</taxon>
        <taxon>Nocardiaceae</taxon>
        <taxon>Nocardia</taxon>
    </lineage>
</organism>
<evidence type="ECO:0000256" key="1">
    <source>
        <dbReference type="SAM" id="MobiDB-lite"/>
    </source>
</evidence>
<evidence type="ECO:0000313" key="3">
    <source>
        <dbReference type="Proteomes" id="UP000707731"/>
    </source>
</evidence>
<comment type="caution">
    <text evidence="2">The sequence shown here is derived from an EMBL/GenBank/DDBJ whole genome shotgun (WGS) entry which is preliminary data.</text>
</comment>
<gene>
    <name evidence="2" type="ORF">IU449_20265</name>
</gene>
<feature type="region of interest" description="Disordered" evidence="1">
    <location>
        <begin position="18"/>
        <end position="71"/>
    </location>
</feature>
<sequence length="289" mass="29415">MAAAALLLAGCDSVSGIPVDDVPSSSPASVETAAAAGTDDAGSSGIAPTPAAPAPALPPVPEDAPEVGAVPGVPEAVPALRRWAADLENDTIADLQEKCWTLAPGNVTQMYQYPQGVLAALAEPGTATADTVTWESGTLSVTVDRAALADGYACPRVGAAGASVQYNDADARHTVRRYLSRLVGEPLDPADTEDTHPLICAASPADWDPTGRGESVAAPLAANPRKLGDVTAFTGEQLTSAWLSADYITVDVPVTDDDGVTQARTFTLTQRETDAGNSAGYCIGDVTTS</sequence>
<keyword evidence="3" id="KW-1185">Reference proteome</keyword>
<reference evidence="2 3" key="1">
    <citation type="submission" date="2020-10" db="EMBL/GenBank/DDBJ databases">
        <title>Identification of Nocardia species via Next-generation sequencing and recognition of intraspecies genetic diversity.</title>
        <authorList>
            <person name="Li P."/>
            <person name="Li P."/>
            <person name="Lu B."/>
        </authorList>
    </citation>
    <scope>NUCLEOTIDE SEQUENCE [LARGE SCALE GENOMIC DNA]</scope>
    <source>
        <strain evidence="2 3">BJ06-0143</strain>
    </source>
</reference>
<evidence type="ECO:0000313" key="2">
    <source>
        <dbReference type="EMBL" id="MBF6356851.1"/>
    </source>
</evidence>
<dbReference type="EMBL" id="JADLQN010000003">
    <property type="protein sequence ID" value="MBF6356851.1"/>
    <property type="molecule type" value="Genomic_DNA"/>
</dbReference>
<accession>A0ABS0DEH6</accession>
<name>A0ABS0DEH6_9NOCA</name>
<protein>
    <recommendedName>
        <fullName evidence="4">LppP/LprE family lipoprotein</fullName>
    </recommendedName>
</protein>
<proteinExistence type="predicted"/>
<evidence type="ECO:0008006" key="4">
    <source>
        <dbReference type="Google" id="ProtNLM"/>
    </source>
</evidence>
<feature type="compositionally biased region" description="Low complexity" evidence="1">
    <location>
        <begin position="18"/>
        <end position="49"/>
    </location>
</feature>
<dbReference type="Proteomes" id="UP000707731">
    <property type="component" value="Unassembled WGS sequence"/>
</dbReference>